<feature type="transmembrane region" description="Helical" evidence="8">
    <location>
        <begin position="127"/>
        <end position="146"/>
    </location>
</feature>
<evidence type="ECO:0000256" key="8">
    <source>
        <dbReference type="SAM" id="Phobius"/>
    </source>
</evidence>
<comment type="pathway">
    <text evidence="3">One-carbon metabolism; methylamine degradation.</text>
</comment>
<dbReference type="InterPro" id="IPR036249">
    <property type="entry name" value="Thioredoxin-like_sf"/>
</dbReference>
<feature type="transmembrane region" description="Helical" evidence="8">
    <location>
        <begin position="234"/>
        <end position="254"/>
    </location>
</feature>
<evidence type="ECO:0000256" key="1">
    <source>
        <dbReference type="ARBA" id="ARBA00003475"/>
    </source>
</evidence>
<keyword evidence="7 8" id="KW-0472">Membrane</keyword>
<gene>
    <name evidence="10" type="ORF">J2W25_002048</name>
</gene>
<feature type="transmembrane region" description="Helical" evidence="8">
    <location>
        <begin position="102"/>
        <end position="121"/>
    </location>
</feature>
<organism evidence="10 11">
    <name type="scientific">Variovorax boronicumulans</name>
    <dbReference type="NCBI Taxonomy" id="436515"/>
    <lineage>
        <taxon>Bacteria</taxon>
        <taxon>Pseudomonadati</taxon>
        <taxon>Pseudomonadota</taxon>
        <taxon>Betaproteobacteria</taxon>
        <taxon>Burkholderiales</taxon>
        <taxon>Comamonadaceae</taxon>
        <taxon>Variovorax</taxon>
    </lineage>
</organism>
<accession>A0AAW8DV40</accession>
<evidence type="ECO:0000256" key="5">
    <source>
        <dbReference type="ARBA" id="ARBA00022692"/>
    </source>
</evidence>
<evidence type="ECO:0000256" key="3">
    <source>
        <dbReference type="ARBA" id="ARBA00004856"/>
    </source>
</evidence>
<sequence length="256" mass="28232">MATRTADHATTEKTATLYRMVMPEHICPFGLKARFLLRRKGYAVDDRWLKTRQQTDAFKAEWHVKTTPQAFIDGRRIGGYDDLRRHFGLTVREPGDTSYRPVIAVFVVALLMAGASLLAAGQPLVSPQLLSSFIAFAMCILAMLKLQDVESFSSMFLNYDLLARRFVLYAYLYPFAELLAGVLMLAGRLHAVAIPVALFIGSVGAVSVLKAVYIDRRELKCACVGGSSNVPLGFVSLTENLMMVAMALWMLAVASG</sequence>
<protein>
    <recommendedName>
        <fullName evidence="4">Methylamine utilization protein MauE</fullName>
    </recommendedName>
</protein>
<dbReference type="GO" id="GO:0016020">
    <property type="term" value="C:membrane"/>
    <property type="evidence" value="ECO:0007669"/>
    <property type="project" value="UniProtKB-SubCell"/>
</dbReference>
<dbReference type="PROSITE" id="PS51354">
    <property type="entry name" value="GLUTAREDOXIN_2"/>
    <property type="match status" value="1"/>
</dbReference>
<reference evidence="10" key="1">
    <citation type="submission" date="2023-07" db="EMBL/GenBank/DDBJ databases">
        <title>Sorghum-associated microbial communities from plants grown in Nebraska, USA.</title>
        <authorList>
            <person name="Schachtman D."/>
        </authorList>
    </citation>
    <scope>NUCLEOTIDE SEQUENCE</scope>
    <source>
        <strain evidence="10">DS2795</strain>
    </source>
</reference>
<evidence type="ECO:0000256" key="2">
    <source>
        <dbReference type="ARBA" id="ARBA00004141"/>
    </source>
</evidence>
<comment type="caution">
    <text evidence="10">The sequence shown here is derived from an EMBL/GenBank/DDBJ whole genome shotgun (WGS) entry which is preliminary data.</text>
</comment>
<keyword evidence="5 8" id="KW-0812">Transmembrane</keyword>
<keyword evidence="6 8" id="KW-1133">Transmembrane helix</keyword>
<evidence type="ECO:0000256" key="7">
    <source>
        <dbReference type="ARBA" id="ARBA00023136"/>
    </source>
</evidence>
<evidence type="ECO:0000313" key="11">
    <source>
        <dbReference type="Proteomes" id="UP001244295"/>
    </source>
</evidence>
<evidence type="ECO:0000259" key="9">
    <source>
        <dbReference type="Pfam" id="PF07291"/>
    </source>
</evidence>
<evidence type="ECO:0000313" key="10">
    <source>
        <dbReference type="EMBL" id="MDP9923027.1"/>
    </source>
</evidence>
<feature type="transmembrane region" description="Helical" evidence="8">
    <location>
        <begin position="192"/>
        <end position="213"/>
    </location>
</feature>
<dbReference type="EMBL" id="JAUSRR010000003">
    <property type="protein sequence ID" value="MDP9923027.1"/>
    <property type="molecule type" value="Genomic_DNA"/>
</dbReference>
<dbReference type="AlphaFoldDB" id="A0AAW8DV40"/>
<dbReference type="SUPFAM" id="SSF52833">
    <property type="entry name" value="Thioredoxin-like"/>
    <property type="match status" value="1"/>
</dbReference>
<dbReference type="Proteomes" id="UP001244295">
    <property type="component" value="Unassembled WGS sequence"/>
</dbReference>
<dbReference type="InterPro" id="IPR009908">
    <property type="entry name" value="Methylamine_util_MauE"/>
</dbReference>
<evidence type="ECO:0000256" key="6">
    <source>
        <dbReference type="ARBA" id="ARBA00022989"/>
    </source>
</evidence>
<comment type="subcellular location">
    <subcellularLocation>
        <location evidence="2">Membrane</location>
        <topology evidence="2">Multi-pass membrane protein</topology>
    </subcellularLocation>
</comment>
<dbReference type="RefSeq" id="WP_307636571.1">
    <property type="nucleotide sequence ID" value="NZ_JAUSRR010000003.1"/>
</dbReference>
<comment type="function">
    <text evidence="1">May be specifically involved in the processing, transport, and/or maturation of the MADH beta-subunit.</text>
</comment>
<dbReference type="Pfam" id="PF07291">
    <property type="entry name" value="MauE"/>
    <property type="match status" value="1"/>
</dbReference>
<dbReference type="GO" id="GO:0030416">
    <property type="term" value="P:methylamine metabolic process"/>
    <property type="evidence" value="ECO:0007669"/>
    <property type="project" value="InterPro"/>
</dbReference>
<evidence type="ECO:0000256" key="4">
    <source>
        <dbReference type="ARBA" id="ARBA00019078"/>
    </source>
</evidence>
<feature type="domain" description="Methylamine utilisation protein MauE" evidence="9">
    <location>
        <begin position="129"/>
        <end position="252"/>
    </location>
</feature>
<proteinExistence type="predicted"/>
<feature type="transmembrane region" description="Helical" evidence="8">
    <location>
        <begin position="166"/>
        <end position="186"/>
    </location>
</feature>
<name>A0AAW8DV40_9BURK</name>
<dbReference type="Gene3D" id="3.40.30.10">
    <property type="entry name" value="Glutaredoxin"/>
    <property type="match status" value="1"/>
</dbReference>